<protein>
    <submittedName>
        <fullName evidence="1">Uncharacterized protein</fullName>
    </submittedName>
</protein>
<dbReference type="EMBL" id="CP008889">
    <property type="protein sequence ID" value="AIF41837.1"/>
    <property type="molecule type" value="Genomic_DNA"/>
</dbReference>
<gene>
    <name evidence="1" type="ORF">HX89_13965</name>
</gene>
<dbReference type="Proteomes" id="UP000027986">
    <property type="component" value="Chromosome"/>
</dbReference>
<dbReference type="RefSeq" id="WP_038569864.1">
    <property type="nucleotide sequence ID" value="NZ_CP008889.1"/>
</dbReference>
<sequence length="62" mass="6819">MAGPIRRPPVPLCDSRIDSVVTPGPWHDAAHIRLAGSDDERPMGFPAQYAERIAKIGDKLLR</sequence>
<dbReference type="GeneID" id="41842128"/>
<dbReference type="HOGENOM" id="CLU_2896660_0_0_11"/>
<keyword evidence="2" id="KW-1185">Reference proteome</keyword>
<organism evidence="1 2">
    <name type="scientific">Dermacoccus nishinomiyaensis</name>
    <dbReference type="NCBI Taxonomy" id="1274"/>
    <lineage>
        <taxon>Bacteria</taxon>
        <taxon>Bacillati</taxon>
        <taxon>Actinomycetota</taxon>
        <taxon>Actinomycetes</taxon>
        <taxon>Micrococcales</taxon>
        <taxon>Dermacoccaceae</taxon>
        <taxon>Dermacoccus</taxon>
    </lineage>
</organism>
<proteinExistence type="predicted"/>
<accession>A0A075JKG9</accession>
<dbReference type="AlphaFoldDB" id="A0A075JKG9"/>
<reference evidence="1 2" key="1">
    <citation type="submission" date="2014-07" db="EMBL/GenBank/DDBJ databases">
        <title>Genome Sequencing of Dermacoccus nishinomiyaensis.</title>
        <authorList>
            <person name="Hong K.W."/>
            <person name="Chan K.G."/>
        </authorList>
    </citation>
    <scope>NUCLEOTIDE SEQUENCE [LARGE SCALE GENOMIC DNA]</scope>
    <source>
        <strain evidence="1 2">M25</strain>
    </source>
</reference>
<evidence type="ECO:0000313" key="1">
    <source>
        <dbReference type="EMBL" id="AIF41837.1"/>
    </source>
</evidence>
<dbReference type="KEGG" id="dni:HX89_13965"/>
<evidence type="ECO:0000313" key="2">
    <source>
        <dbReference type="Proteomes" id="UP000027986"/>
    </source>
</evidence>
<name>A0A075JKG9_9MICO</name>